<protein>
    <submittedName>
        <fullName evidence="1">Uncharacterized protein</fullName>
    </submittedName>
</protein>
<organism evidence="1">
    <name type="scientific">Rhipicephalus microplus</name>
    <name type="common">Cattle tick</name>
    <name type="synonym">Boophilus microplus</name>
    <dbReference type="NCBI Taxonomy" id="6941"/>
    <lineage>
        <taxon>Eukaryota</taxon>
        <taxon>Metazoa</taxon>
        <taxon>Ecdysozoa</taxon>
        <taxon>Arthropoda</taxon>
        <taxon>Chelicerata</taxon>
        <taxon>Arachnida</taxon>
        <taxon>Acari</taxon>
        <taxon>Parasitiformes</taxon>
        <taxon>Ixodida</taxon>
        <taxon>Ixodoidea</taxon>
        <taxon>Ixodidae</taxon>
        <taxon>Rhipicephalinae</taxon>
        <taxon>Rhipicephalus</taxon>
        <taxon>Boophilus</taxon>
    </lineage>
</organism>
<dbReference type="AlphaFoldDB" id="A0A6G5A1E7"/>
<evidence type="ECO:0000313" key="1">
    <source>
        <dbReference type="EMBL" id="NIE44794.1"/>
    </source>
</evidence>
<dbReference type="EMBL" id="GIKN01002521">
    <property type="protein sequence ID" value="NIE44794.1"/>
    <property type="molecule type" value="Transcribed_RNA"/>
</dbReference>
<reference evidence="1" key="1">
    <citation type="submission" date="2020-03" db="EMBL/GenBank/DDBJ databases">
        <title>A transcriptome and proteome of the tick Rhipicephalus microplus shaped by the genetic composition of its hosts and developmental stage.</title>
        <authorList>
            <person name="Garcia G.R."/>
            <person name="Ribeiro J.M.C."/>
            <person name="Maruyama S.R."/>
            <person name="Gardinasse L.G."/>
            <person name="Nelson K."/>
            <person name="Ferreira B.R."/>
            <person name="Andrade T.G."/>
            <person name="Santos I.K.F.M."/>
        </authorList>
    </citation>
    <scope>NUCLEOTIDE SEQUENCE</scope>
    <source>
        <strain evidence="1">NSGR</strain>
        <tissue evidence="1">Salivary glands</tissue>
    </source>
</reference>
<accession>A0A6G5A1E7</accession>
<proteinExistence type="predicted"/>
<name>A0A6G5A1E7_RHIMP</name>
<sequence length="67" mass="7559">MLKLCSVQMTHPDSGLRCPLNQISWTCIIWKISFLHAVYTHQRGTRGATFHSCIHSNMSQCGNQLAV</sequence>